<keyword evidence="2" id="KW-0813">Transport</keyword>
<evidence type="ECO:0000256" key="2">
    <source>
        <dbReference type="ARBA" id="ARBA00022448"/>
    </source>
</evidence>
<organism evidence="7 8">
    <name type="scientific">Ruania alkalisoli</name>
    <dbReference type="NCBI Taxonomy" id="2779775"/>
    <lineage>
        <taxon>Bacteria</taxon>
        <taxon>Bacillati</taxon>
        <taxon>Actinomycetota</taxon>
        <taxon>Actinomycetes</taxon>
        <taxon>Micrococcales</taxon>
        <taxon>Ruaniaceae</taxon>
        <taxon>Ruania</taxon>
    </lineage>
</organism>
<reference evidence="7 8" key="1">
    <citation type="submission" date="2020-10" db="EMBL/GenBank/DDBJ databases">
        <title>Haloactinobacterium sp. RN3S43, a bacterium isolated from saline soil.</title>
        <authorList>
            <person name="Sun J.-Q."/>
        </authorList>
    </citation>
    <scope>NUCLEOTIDE SEQUENCE [LARGE SCALE GENOMIC DNA]</scope>
    <source>
        <strain evidence="7 8">RN3S43</strain>
    </source>
</reference>
<comment type="similarity">
    <text evidence="1">Belongs to the ABC transporter superfamily.</text>
</comment>
<evidence type="ECO:0000313" key="8">
    <source>
        <dbReference type="Proteomes" id="UP000593758"/>
    </source>
</evidence>
<dbReference type="PROSITE" id="PS50893">
    <property type="entry name" value="ABC_TRANSPORTER_2"/>
    <property type="match status" value="1"/>
</dbReference>
<proteinExistence type="inferred from homology"/>
<keyword evidence="3" id="KW-0547">Nucleotide-binding</keyword>
<dbReference type="SUPFAM" id="SSF52540">
    <property type="entry name" value="P-loop containing nucleoside triphosphate hydrolases"/>
    <property type="match status" value="1"/>
</dbReference>
<dbReference type="CDD" id="cd03268">
    <property type="entry name" value="ABC_BcrA_bacitracin_resist"/>
    <property type="match status" value="1"/>
</dbReference>
<sequence>MIEARGLTKRYGAKTAVDDISFTVEPGQVTGFLGPNGAGKSTTMRMIVGLDRPTDGEVTVNGKHYAEHKAPLREVGALLEAKAVHTGRSATNHLRALAATHGIGRKRVDEVIEMTGLAAVARKRAGGFSLGMGQRLGIASAMLGDPRTLILDEPVNGLDPDGVRWVRTMVRYLADEGRTVFLSSHLMSEMAITADRLIVIGRGKIVATGDVQDVIDSATKSTVRVRTPQATDLAARLQSDGVTVTSVEPSLLDVDGLTAPQVGEAALAGGIVLHELTPQRASLEDAFMTLTAGDVEYHSQAVPEHSEGPAAGQQPDASTLEGANR</sequence>
<evidence type="ECO:0000256" key="1">
    <source>
        <dbReference type="ARBA" id="ARBA00005417"/>
    </source>
</evidence>
<dbReference type="SMART" id="SM00382">
    <property type="entry name" value="AAA"/>
    <property type="match status" value="1"/>
</dbReference>
<dbReference type="KEGG" id="halt:IM660_14825"/>
<dbReference type="GO" id="GO:0016887">
    <property type="term" value="F:ATP hydrolysis activity"/>
    <property type="evidence" value="ECO:0007669"/>
    <property type="project" value="InterPro"/>
</dbReference>
<evidence type="ECO:0000256" key="5">
    <source>
        <dbReference type="SAM" id="MobiDB-lite"/>
    </source>
</evidence>
<dbReference type="Pfam" id="PF00005">
    <property type="entry name" value="ABC_tran"/>
    <property type="match status" value="1"/>
</dbReference>
<dbReference type="GO" id="GO:0005524">
    <property type="term" value="F:ATP binding"/>
    <property type="evidence" value="ECO:0007669"/>
    <property type="project" value="UniProtKB-KW"/>
</dbReference>
<keyword evidence="8" id="KW-1185">Reference proteome</keyword>
<name>A0A7M1SQS7_9MICO</name>
<feature type="region of interest" description="Disordered" evidence="5">
    <location>
        <begin position="302"/>
        <end position="325"/>
    </location>
</feature>
<evidence type="ECO:0000256" key="4">
    <source>
        <dbReference type="ARBA" id="ARBA00022840"/>
    </source>
</evidence>
<feature type="domain" description="ABC transporter" evidence="6">
    <location>
        <begin position="2"/>
        <end position="227"/>
    </location>
</feature>
<dbReference type="PANTHER" id="PTHR43335:SF4">
    <property type="entry name" value="ABC TRANSPORTER, ATP-BINDING PROTEIN"/>
    <property type="match status" value="1"/>
</dbReference>
<dbReference type="Gene3D" id="3.40.50.300">
    <property type="entry name" value="P-loop containing nucleotide triphosphate hydrolases"/>
    <property type="match status" value="1"/>
</dbReference>
<dbReference type="EMBL" id="CP063169">
    <property type="protein sequence ID" value="QOR69910.1"/>
    <property type="molecule type" value="Genomic_DNA"/>
</dbReference>
<dbReference type="Proteomes" id="UP000593758">
    <property type="component" value="Chromosome"/>
</dbReference>
<evidence type="ECO:0000256" key="3">
    <source>
        <dbReference type="ARBA" id="ARBA00022741"/>
    </source>
</evidence>
<evidence type="ECO:0000313" key="7">
    <source>
        <dbReference type="EMBL" id="QOR69910.1"/>
    </source>
</evidence>
<accession>A0A7M1SQS7</accession>
<gene>
    <name evidence="7" type="ORF">IM660_14825</name>
</gene>
<evidence type="ECO:0000259" key="6">
    <source>
        <dbReference type="PROSITE" id="PS50893"/>
    </source>
</evidence>
<dbReference type="InterPro" id="IPR003439">
    <property type="entry name" value="ABC_transporter-like_ATP-bd"/>
</dbReference>
<dbReference type="RefSeq" id="WP_193496620.1">
    <property type="nucleotide sequence ID" value="NZ_CP063169.1"/>
</dbReference>
<protein>
    <submittedName>
        <fullName evidence="7">ABC transporter ATP-binding protein</fullName>
    </submittedName>
</protein>
<keyword evidence="4 7" id="KW-0067">ATP-binding</keyword>
<dbReference type="InterPro" id="IPR027417">
    <property type="entry name" value="P-loop_NTPase"/>
</dbReference>
<dbReference type="PANTHER" id="PTHR43335">
    <property type="entry name" value="ABC TRANSPORTER, ATP-BINDING PROTEIN"/>
    <property type="match status" value="1"/>
</dbReference>
<dbReference type="AlphaFoldDB" id="A0A7M1SQS7"/>
<dbReference type="InterPro" id="IPR003593">
    <property type="entry name" value="AAA+_ATPase"/>
</dbReference>